<proteinExistence type="predicted"/>
<accession>A0AAU7YIW9</accession>
<dbReference type="EMBL" id="CP158586">
    <property type="protein sequence ID" value="XCA33562.1"/>
    <property type="molecule type" value="Genomic_DNA"/>
</dbReference>
<sequence>MYWFNLGIGAGLVALGFTSSVAGVLTALAGSIACISFSLLVDKVIERFSSPSGSSVDSNVKVDNTPPSPSYGLPNY</sequence>
<evidence type="ECO:0000313" key="2">
    <source>
        <dbReference type="EMBL" id="XCA33562.1"/>
    </source>
</evidence>
<protein>
    <submittedName>
        <fullName evidence="2">Uncharacterized protein</fullName>
    </submittedName>
</protein>
<gene>
    <name evidence="2" type="ORF">ABS808_01735</name>
</gene>
<organism evidence="2">
    <name type="scientific">Wolbachia endosymbiont of Polyergus mexicanus</name>
    <dbReference type="NCBI Taxonomy" id="3171167"/>
    <lineage>
        <taxon>Bacteria</taxon>
        <taxon>Pseudomonadati</taxon>
        <taxon>Pseudomonadota</taxon>
        <taxon>Alphaproteobacteria</taxon>
        <taxon>Rickettsiales</taxon>
        <taxon>Anaplasmataceae</taxon>
        <taxon>Wolbachieae</taxon>
        <taxon>Wolbachia</taxon>
    </lineage>
</organism>
<reference evidence="2" key="1">
    <citation type="submission" date="2024-06" db="EMBL/GenBank/DDBJ databases">
        <title>Genome assembly of the Polyergus mexicanus.</title>
        <authorList>
            <person name="Cash E."/>
            <person name="Tustsui N.D."/>
            <person name="Ward P."/>
            <person name="Nguyen O."/>
            <person name="Sahasrabudhe R."/>
            <person name="Fairbairn C.W."/>
            <person name="Seligmann W.E."/>
            <person name="Sacco S."/>
            <person name="Beraut E."/>
            <person name="Miller C."/>
            <person name="Toffelmier E."/>
            <person name="Shaffer H.B."/>
        </authorList>
    </citation>
    <scope>NUCLEOTIDE SEQUENCE</scope>
    <source>
        <strain evidence="2">NDT 795.1</strain>
    </source>
</reference>
<dbReference type="AlphaFoldDB" id="A0AAU7YIW9"/>
<feature type="region of interest" description="Disordered" evidence="1">
    <location>
        <begin position="50"/>
        <end position="76"/>
    </location>
</feature>
<name>A0AAU7YIW9_9RICK</name>
<evidence type="ECO:0000256" key="1">
    <source>
        <dbReference type="SAM" id="MobiDB-lite"/>
    </source>
</evidence>